<gene>
    <name evidence="2" type="ORF">JOC73_000341</name>
</gene>
<sequence length="687" mass="79933">MPSKTSFLNKAILKNIFRRFYWMGALYFIALLFAYPLNILMNLPTETKPNFTGGYIFRFGSNPISDVIIFVIPVLFAAFLFYYLQGRQSSDMIHSLPIKRSNLYNNHVFMGTMFLVLPVIAVALISWILTGIFNLGEFISTTTILRWTGTTLLMNMTLFLSTVFAGVVTGISIAQVILTYIVLFLPAGFIYLISTSLEVFLSGFSSEFFQNDYYASISPLVRIASLNSRPLPWSEAFAYGVFCTILFFLGRYLYNKRKLEKNQQVIVFTPLYQLFKYGVTFSFMLLGGVYFYSSRGTSISWLILGYGLASLIGFWIAEGILQKSVRIFTKKAFKCYLGYLVVMTLIIIGLFFDIGGYETRVPKVDDIQGVYFDYGSYRYTSSKGNHKDSLYVTPENIEAVQQLHQEILADGDHDKYQNVYNHTDLENKRKVYFVYHLKNGLRMSRSYMIDYKKYHDYLKPIHESLEDKNIKYDVLKIDNTKTKKLVINPNNAPFGRSLEIINPDEIHEAVEILKQEYVDASYETLTDPRVPWANINIMLDEPIHPDDFYGYDEYKRDYYDIYTSWSKNFTQFEAWLETKGYLEQARVMPEEISYIVVEKIESREEMDVVERRDPRTTNAPKYGNVIERFESNKLEDIEISLENYGYTYSNTYPKYIVGFYNSKKKQIFMGSFAEGYIPQFVLDHFEK</sequence>
<feature type="transmembrane region" description="Helical" evidence="1">
    <location>
        <begin position="236"/>
        <end position="254"/>
    </location>
</feature>
<feature type="transmembrane region" description="Helical" evidence="1">
    <location>
        <begin position="333"/>
        <end position="352"/>
    </location>
</feature>
<name>A0ABS2NLN0_9FIRM</name>
<keyword evidence="1" id="KW-1133">Transmembrane helix</keyword>
<dbReference type="PANTHER" id="PTHR39177">
    <property type="entry name" value="ABC TRANSPORTER PERMEASE YTRC-RELATED"/>
    <property type="match status" value="1"/>
</dbReference>
<protein>
    <submittedName>
        <fullName evidence="2">ABC-2 type transport system permease protein</fullName>
    </submittedName>
</protein>
<organism evidence="2 3">
    <name type="scientific">Alkaliphilus hydrothermalis</name>
    <dbReference type="NCBI Taxonomy" id="1482730"/>
    <lineage>
        <taxon>Bacteria</taxon>
        <taxon>Bacillati</taxon>
        <taxon>Bacillota</taxon>
        <taxon>Clostridia</taxon>
        <taxon>Peptostreptococcales</taxon>
        <taxon>Natronincolaceae</taxon>
        <taxon>Alkaliphilus</taxon>
    </lineage>
</organism>
<feature type="transmembrane region" description="Helical" evidence="1">
    <location>
        <begin position="299"/>
        <end position="321"/>
    </location>
</feature>
<feature type="transmembrane region" description="Helical" evidence="1">
    <location>
        <begin position="181"/>
        <end position="204"/>
    </location>
</feature>
<proteinExistence type="predicted"/>
<keyword evidence="3" id="KW-1185">Reference proteome</keyword>
<feature type="transmembrane region" description="Helical" evidence="1">
    <location>
        <begin position="20"/>
        <end position="43"/>
    </location>
</feature>
<dbReference type="PANTHER" id="PTHR39177:SF1">
    <property type="entry name" value="ABC TRANSPORTER PERMEASE YTRC-RELATED"/>
    <property type="match status" value="1"/>
</dbReference>
<evidence type="ECO:0000313" key="3">
    <source>
        <dbReference type="Proteomes" id="UP001314796"/>
    </source>
</evidence>
<feature type="transmembrane region" description="Helical" evidence="1">
    <location>
        <begin position="108"/>
        <end position="133"/>
    </location>
</feature>
<dbReference type="InterPro" id="IPR053046">
    <property type="entry name" value="ABC-5_transporter"/>
</dbReference>
<evidence type="ECO:0000256" key="1">
    <source>
        <dbReference type="SAM" id="Phobius"/>
    </source>
</evidence>
<dbReference type="RefSeq" id="WP_204400098.1">
    <property type="nucleotide sequence ID" value="NZ_JAFBEE010000001.1"/>
</dbReference>
<keyword evidence="1" id="KW-0472">Membrane</keyword>
<evidence type="ECO:0000313" key="2">
    <source>
        <dbReference type="EMBL" id="MBM7613833.1"/>
    </source>
</evidence>
<reference evidence="2 3" key="1">
    <citation type="submission" date="2021-01" db="EMBL/GenBank/DDBJ databases">
        <title>Genomic Encyclopedia of Type Strains, Phase IV (KMG-IV): sequencing the most valuable type-strain genomes for metagenomic binning, comparative biology and taxonomic classification.</title>
        <authorList>
            <person name="Goeker M."/>
        </authorList>
    </citation>
    <scope>NUCLEOTIDE SEQUENCE [LARGE SCALE GENOMIC DNA]</scope>
    <source>
        <strain evidence="2 3">DSM 25890</strain>
    </source>
</reference>
<feature type="transmembrane region" description="Helical" evidence="1">
    <location>
        <begin position="274"/>
        <end position="293"/>
    </location>
</feature>
<accession>A0ABS2NLN0</accession>
<dbReference type="EMBL" id="JAFBEE010000001">
    <property type="protein sequence ID" value="MBM7613833.1"/>
    <property type="molecule type" value="Genomic_DNA"/>
</dbReference>
<keyword evidence="1" id="KW-0812">Transmembrane</keyword>
<feature type="transmembrane region" description="Helical" evidence="1">
    <location>
        <begin position="63"/>
        <end position="84"/>
    </location>
</feature>
<feature type="transmembrane region" description="Helical" evidence="1">
    <location>
        <begin position="153"/>
        <end position="174"/>
    </location>
</feature>
<dbReference type="Proteomes" id="UP001314796">
    <property type="component" value="Unassembled WGS sequence"/>
</dbReference>
<comment type="caution">
    <text evidence="2">The sequence shown here is derived from an EMBL/GenBank/DDBJ whole genome shotgun (WGS) entry which is preliminary data.</text>
</comment>